<name>A0AC60PQL5_IXOPE</name>
<reference evidence="1 2" key="1">
    <citation type="journal article" date="2020" name="Cell">
        <title>Large-Scale Comparative Analyses of Tick Genomes Elucidate Their Genetic Diversity and Vector Capacities.</title>
        <authorList>
            <consortium name="Tick Genome and Microbiome Consortium (TIGMIC)"/>
            <person name="Jia N."/>
            <person name="Wang J."/>
            <person name="Shi W."/>
            <person name="Du L."/>
            <person name="Sun Y."/>
            <person name="Zhan W."/>
            <person name="Jiang J.F."/>
            <person name="Wang Q."/>
            <person name="Zhang B."/>
            <person name="Ji P."/>
            <person name="Bell-Sakyi L."/>
            <person name="Cui X.M."/>
            <person name="Yuan T.T."/>
            <person name="Jiang B.G."/>
            <person name="Yang W.F."/>
            <person name="Lam T.T."/>
            <person name="Chang Q.C."/>
            <person name="Ding S.J."/>
            <person name="Wang X.J."/>
            <person name="Zhu J.G."/>
            <person name="Ruan X.D."/>
            <person name="Zhao L."/>
            <person name="Wei J.T."/>
            <person name="Ye R.Z."/>
            <person name="Que T.C."/>
            <person name="Du C.H."/>
            <person name="Zhou Y.H."/>
            <person name="Cheng J.X."/>
            <person name="Dai P.F."/>
            <person name="Guo W.B."/>
            <person name="Han X.H."/>
            <person name="Huang E.J."/>
            <person name="Li L.F."/>
            <person name="Wei W."/>
            <person name="Gao Y.C."/>
            <person name="Liu J.Z."/>
            <person name="Shao H.Z."/>
            <person name="Wang X."/>
            <person name="Wang C.C."/>
            <person name="Yang T.C."/>
            <person name="Huo Q.B."/>
            <person name="Li W."/>
            <person name="Chen H.Y."/>
            <person name="Chen S.E."/>
            <person name="Zhou L.G."/>
            <person name="Ni X.B."/>
            <person name="Tian J.H."/>
            <person name="Sheng Y."/>
            <person name="Liu T."/>
            <person name="Pan Y.S."/>
            <person name="Xia L.Y."/>
            <person name="Li J."/>
            <person name="Zhao F."/>
            <person name="Cao W.C."/>
        </authorList>
    </citation>
    <scope>NUCLEOTIDE SEQUENCE [LARGE SCALE GENOMIC DNA]</scope>
    <source>
        <strain evidence="1">Iper-2018</strain>
    </source>
</reference>
<dbReference type="EMBL" id="JABSTQ010010111">
    <property type="protein sequence ID" value="KAG0423338.1"/>
    <property type="molecule type" value="Genomic_DNA"/>
</dbReference>
<keyword evidence="2" id="KW-1185">Reference proteome</keyword>
<feature type="non-terminal residue" evidence="1">
    <location>
        <position position="78"/>
    </location>
</feature>
<protein>
    <submittedName>
        <fullName evidence="1">Uncharacterized protein</fullName>
    </submittedName>
</protein>
<evidence type="ECO:0000313" key="1">
    <source>
        <dbReference type="EMBL" id="KAG0423338.1"/>
    </source>
</evidence>
<organism evidence="1 2">
    <name type="scientific">Ixodes persulcatus</name>
    <name type="common">Taiga tick</name>
    <dbReference type="NCBI Taxonomy" id="34615"/>
    <lineage>
        <taxon>Eukaryota</taxon>
        <taxon>Metazoa</taxon>
        <taxon>Ecdysozoa</taxon>
        <taxon>Arthropoda</taxon>
        <taxon>Chelicerata</taxon>
        <taxon>Arachnida</taxon>
        <taxon>Acari</taxon>
        <taxon>Parasitiformes</taxon>
        <taxon>Ixodida</taxon>
        <taxon>Ixodoidea</taxon>
        <taxon>Ixodidae</taxon>
        <taxon>Ixodinae</taxon>
        <taxon>Ixodes</taxon>
    </lineage>
</organism>
<dbReference type="Proteomes" id="UP000805193">
    <property type="component" value="Unassembled WGS sequence"/>
</dbReference>
<evidence type="ECO:0000313" key="2">
    <source>
        <dbReference type="Proteomes" id="UP000805193"/>
    </source>
</evidence>
<accession>A0AC60PQL5</accession>
<gene>
    <name evidence="1" type="ORF">HPB47_000854</name>
</gene>
<sequence length="78" mass="7792">WGTSQCPGRHTDGGAGKPRRGPALLSRTGAPGSTDNGGVTGIGSARARTVGEPGPPLRGRRGSGTTPSFPTRSRPTLA</sequence>
<proteinExistence type="predicted"/>
<feature type="non-terminal residue" evidence="1">
    <location>
        <position position="1"/>
    </location>
</feature>
<comment type="caution">
    <text evidence="1">The sequence shown here is derived from an EMBL/GenBank/DDBJ whole genome shotgun (WGS) entry which is preliminary data.</text>
</comment>